<feature type="chain" id="PRO_5037181847" evidence="1">
    <location>
        <begin position="23"/>
        <end position="220"/>
    </location>
</feature>
<organism evidence="2 3">
    <name type="scientific">Thermophilibacter provencensis</name>
    <dbReference type="NCBI Taxonomy" id="1852386"/>
    <lineage>
        <taxon>Bacteria</taxon>
        <taxon>Bacillati</taxon>
        <taxon>Actinomycetota</taxon>
        <taxon>Coriobacteriia</taxon>
        <taxon>Coriobacteriales</taxon>
        <taxon>Atopobiaceae</taxon>
        <taxon>Thermophilibacter</taxon>
    </lineage>
</organism>
<keyword evidence="1" id="KW-0732">Signal</keyword>
<reference evidence="2" key="1">
    <citation type="journal article" date="2021" name="PeerJ">
        <title>Extensive microbial diversity within the chicken gut microbiome revealed by metagenomics and culture.</title>
        <authorList>
            <person name="Gilroy R."/>
            <person name="Ravi A."/>
            <person name="Getino M."/>
            <person name="Pursley I."/>
            <person name="Horton D.L."/>
            <person name="Alikhan N.F."/>
            <person name="Baker D."/>
            <person name="Gharbi K."/>
            <person name="Hall N."/>
            <person name="Watson M."/>
            <person name="Adriaenssens E.M."/>
            <person name="Foster-Nyarko E."/>
            <person name="Jarju S."/>
            <person name="Secka A."/>
            <person name="Antonio M."/>
            <person name="Oren A."/>
            <person name="Chaudhuri R.R."/>
            <person name="La Ragione R."/>
            <person name="Hildebrand F."/>
            <person name="Pallen M.J."/>
        </authorList>
    </citation>
    <scope>NUCLEOTIDE SEQUENCE</scope>
    <source>
        <strain evidence="2">CHK124-7917</strain>
    </source>
</reference>
<dbReference type="EMBL" id="DYWQ01000158">
    <property type="protein sequence ID" value="HJF46163.1"/>
    <property type="molecule type" value="Genomic_DNA"/>
</dbReference>
<reference evidence="2" key="2">
    <citation type="submission" date="2021-09" db="EMBL/GenBank/DDBJ databases">
        <authorList>
            <person name="Gilroy R."/>
        </authorList>
    </citation>
    <scope>NUCLEOTIDE SEQUENCE</scope>
    <source>
        <strain evidence="2">CHK124-7917</strain>
    </source>
</reference>
<proteinExistence type="predicted"/>
<evidence type="ECO:0000256" key="1">
    <source>
        <dbReference type="SAM" id="SignalP"/>
    </source>
</evidence>
<accession>A0A921KMC2</accession>
<comment type="caution">
    <text evidence="2">The sequence shown here is derived from an EMBL/GenBank/DDBJ whole genome shotgun (WGS) entry which is preliminary data.</text>
</comment>
<evidence type="ECO:0000313" key="2">
    <source>
        <dbReference type="EMBL" id="HJF46163.1"/>
    </source>
</evidence>
<dbReference type="Proteomes" id="UP000697330">
    <property type="component" value="Unassembled WGS sequence"/>
</dbReference>
<name>A0A921KMC2_9ACTN</name>
<gene>
    <name evidence="2" type="ORF">K8U72_10375</name>
</gene>
<dbReference type="RefSeq" id="WP_273448053.1">
    <property type="nucleotide sequence ID" value="NZ_CALUGK010000021.1"/>
</dbReference>
<protein>
    <submittedName>
        <fullName evidence="2">Uncharacterized protein</fullName>
    </submittedName>
</protein>
<dbReference type="AlphaFoldDB" id="A0A921KMC2"/>
<feature type="signal peptide" evidence="1">
    <location>
        <begin position="1"/>
        <end position="22"/>
    </location>
</feature>
<dbReference type="PROSITE" id="PS51257">
    <property type="entry name" value="PROKAR_LIPOPROTEIN"/>
    <property type="match status" value="1"/>
</dbReference>
<evidence type="ECO:0000313" key="3">
    <source>
        <dbReference type="Proteomes" id="UP000697330"/>
    </source>
</evidence>
<sequence>MLSRRSALALSGALLAALCGCADGGHEPVDPAPAEPEPEPAEEAASVRFPASFLRLCALSQEDVLEQYANGASEDALDAVAEGDDVILTFTAGQLEAQVRKWEETLAEETASLLERDCADAVDVSDDLRAITVTARPCFTDDNDAAADLYTIMVACGYLQLFDGQEDWGFRAAFVDADTGIEVAAADMPGEGLTISRDIWADALSAAGVPYHEHAPAHGM</sequence>